<dbReference type="GO" id="GO:0046872">
    <property type="term" value="F:metal ion binding"/>
    <property type="evidence" value="ECO:0007669"/>
    <property type="project" value="UniProtKB-KW"/>
</dbReference>
<comment type="similarity">
    <text evidence="1">Belongs to the HMG-CoA lyase family.</text>
</comment>
<sequence>MQFSGDILIEDEFLRDGLQNEERIFTLAEKLEFLAALEAAGLRRIQVGSFVHPKWVPQMADTDALCEAMPRNEGVTYTALVLNGAGLDRALAVGLGHLSISISASETHSRKNTNRSVDEGRAAITPVIERALSEGVTVRAGIQSALGCGFEGRIDPARVIAIAREFAALGVQEINIADTAGLANPVQVFDLCRKLQDAIGPDVALSLHLHDTRGLGLANMLAGLQAGVRIFDAAMGGLGGCPFVPEATGNVATEDLAFACEEMGLATGIDWQKLRAPVARAEALLGRALPARQSHVPSPPWLREVA</sequence>
<evidence type="ECO:0000256" key="5">
    <source>
        <dbReference type="RuleBase" id="RU003523"/>
    </source>
</evidence>
<name>A0A2K8K7B7_9RHOB</name>
<dbReference type="Pfam" id="PF00682">
    <property type="entry name" value="HMGL-like"/>
    <property type="match status" value="1"/>
</dbReference>
<keyword evidence="2 5" id="KW-0808">Transferase</keyword>
<keyword evidence="3" id="KW-0479">Metal-binding</keyword>
<dbReference type="InterPro" id="IPR000891">
    <property type="entry name" value="PYR_CT"/>
</dbReference>
<dbReference type="STRING" id="441209.GCA_001870665_00771"/>
<evidence type="ECO:0000256" key="4">
    <source>
        <dbReference type="ARBA" id="ARBA00023239"/>
    </source>
</evidence>
<keyword evidence="8" id="KW-1185">Reference proteome</keyword>
<dbReference type="RefSeq" id="WP_071479870.1">
    <property type="nucleotide sequence ID" value="NZ_CP024899.1"/>
</dbReference>
<comment type="similarity">
    <text evidence="5">Belongs to the alpha-IPM synthase/homocitrate synthase family.</text>
</comment>
<dbReference type="Proteomes" id="UP000228948">
    <property type="component" value="Chromosome"/>
</dbReference>
<dbReference type="AlphaFoldDB" id="A0A2K8K7B7"/>
<dbReference type="NCBIfam" id="NF004283">
    <property type="entry name" value="PRK05692.1"/>
    <property type="match status" value="1"/>
</dbReference>
<dbReference type="SUPFAM" id="SSF51569">
    <property type="entry name" value="Aldolase"/>
    <property type="match status" value="1"/>
</dbReference>
<evidence type="ECO:0000313" key="7">
    <source>
        <dbReference type="EMBL" id="ATX64806.1"/>
    </source>
</evidence>
<dbReference type="GO" id="GO:0046951">
    <property type="term" value="P:ketone body biosynthetic process"/>
    <property type="evidence" value="ECO:0007669"/>
    <property type="project" value="TreeGrafter"/>
</dbReference>
<gene>
    <name evidence="7" type="ORF">BG454_02275</name>
</gene>
<dbReference type="GO" id="GO:0004419">
    <property type="term" value="F:hydroxymethylglutaryl-CoA lyase activity"/>
    <property type="evidence" value="ECO:0007669"/>
    <property type="project" value="TreeGrafter"/>
</dbReference>
<keyword evidence="4 7" id="KW-0456">Lyase</keyword>
<evidence type="ECO:0000256" key="1">
    <source>
        <dbReference type="ARBA" id="ARBA00009405"/>
    </source>
</evidence>
<dbReference type="EMBL" id="CP024899">
    <property type="protein sequence ID" value="ATX64806.1"/>
    <property type="molecule type" value="Genomic_DNA"/>
</dbReference>
<proteinExistence type="inferred from homology"/>
<evidence type="ECO:0000313" key="8">
    <source>
        <dbReference type="Proteomes" id="UP000228948"/>
    </source>
</evidence>
<evidence type="ECO:0000256" key="2">
    <source>
        <dbReference type="ARBA" id="ARBA00022679"/>
    </source>
</evidence>
<dbReference type="PROSITE" id="PS00815">
    <property type="entry name" value="AIPM_HOMOCIT_SYNTH_1"/>
    <property type="match status" value="1"/>
</dbReference>
<accession>A0A2K8K7B7</accession>
<dbReference type="PANTHER" id="PTHR42738:SF7">
    <property type="entry name" value="HYDROXYMETHYLGLUTARYL-COA LYASE"/>
    <property type="match status" value="1"/>
</dbReference>
<protein>
    <submittedName>
        <fullName evidence="7">Hydroxymethylglutaryl-CoA lyase</fullName>
    </submittedName>
</protein>
<dbReference type="InterPro" id="IPR002034">
    <property type="entry name" value="AIPM/Hcit_synth_CS"/>
</dbReference>
<reference evidence="7 8" key="1">
    <citation type="submission" date="2017-11" db="EMBL/GenBank/DDBJ databases">
        <title>Revised Sequence and Annotation of the Rhodobaca barguzinensis strain alga05 Genome.</title>
        <authorList>
            <person name="Kopejtka K."/>
            <person name="Tomasch J.M."/>
            <person name="Bunk B."/>
            <person name="Koblizek M."/>
        </authorList>
    </citation>
    <scope>NUCLEOTIDE SEQUENCE [LARGE SCALE GENOMIC DNA]</scope>
    <source>
        <strain evidence="8">alga05</strain>
    </source>
</reference>
<dbReference type="GO" id="GO:0046912">
    <property type="term" value="F:acyltransferase activity, acyl groups converted into alkyl on transfer"/>
    <property type="evidence" value="ECO:0007669"/>
    <property type="project" value="InterPro"/>
</dbReference>
<dbReference type="PROSITE" id="PS50991">
    <property type="entry name" value="PYR_CT"/>
    <property type="match status" value="1"/>
</dbReference>
<dbReference type="OrthoDB" id="9784013at2"/>
<evidence type="ECO:0000259" key="6">
    <source>
        <dbReference type="PROSITE" id="PS50991"/>
    </source>
</evidence>
<dbReference type="Gene3D" id="3.20.20.70">
    <property type="entry name" value="Aldolase class I"/>
    <property type="match status" value="1"/>
</dbReference>
<dbReference type="PANTHER" id="PTHR42738">
    <property type="entry name" value="HYDROXYMETHYLGLUTARYL-COA LYASE"/>
    <property type="match status" value="1"/>
</dbReference>
<dbReference type="InterPro" id="IPR043594">
    <property type="entry name" value="HMGL"/>
</dbReference>
<evidence type="ECO:0000256" key="3">
    <source>
        <dbReference type="ARBA" id="ARBA00022723"/>
    </source>
</evidence>
<feature type="domain" description="Pyruvate carboxyltransferase" evidence="6">
    <location>
        <begin position="7"/>
        <end position="275"/>
    </location>
</feature>
<dbReference type="InterPro" id="IPR013785">
    <property type="entry name" value="Aldolase_TIM"/>
</dbReference>
<dbReference type="KEGG" id="rbg:BG454_02275"/>
<dbReference type="CDD" id="cd07938">
    <property type="entry name" value="DRE_TIM_HMGL"/>
    <property type="match status" value="1"/>
</dbReference>
<dbReference type="GO" id="GO:0006552">
    <property type="term" value="P:L-leucine catabolic process"/>
    <property type="evidence" value="ECO:0007669"/>
    <property type="project" value="TreeGrafter"/>
</dbReference>
<organism evidence="7 8">
    <name type="scientific">Roseinatronobacter bogoriensis subsp. barguzinensis</name>
    <dbReference type="NCBI Taxonomy" id="441209"/>
    <lineage>
        <taxon>Bacteria</taxon>
        <taxon>Pseudomonadati</taxon>
        <taxon>Pseudomonadota</taxon>
        <taxon>Alphaproteobacteria</taxon>
        <taxon>Rhodobacterales</taxon>
        <taxon>Paracoccaceae</taxon>
        <taxon>Roseinatronobacter</taxon>
    </lineage>
</organism>